<proteinExistence type="inferred from homology"/>
<evidence type="ECO:0000259" key="8">
    <source>
        <dbReference type="Pfam" id="PF25766"/>
    </source>
</evidence>
<evidence type="ECO:0000313" key="9">
    <source>
        <dbReference type="EMBL" id="CAL8138244.1"/>
    </source>
</evidence>
<name>A0ABP1RY31_9HEXA</name>
<evidence type="ECO:0000256" key="5">
    <source>
        <dbReference type="SAM" id="MobiDB-lite"/>
    </source>
</evidence>
<evidence type="ECO:0008006" key="11">
    <source>
        <dbReference type="Google" id="ProtNLM"/>
    </source>
</evidence>
<dbReference type="Proteomes" id="UP001642540">
    <property type="component" value="Unassembled WGS sequence"/>
</dbReference>
<sequence length="1213" mass="138765">MNSLKRPKAGDTEEDLLKEEKEFMENLKSQKISPAAKVIRVNKEENSSEAKVKDVENDNLSAAASEDGHAEVEHPAEAVLFEVKERAFDATKLKDFSGLKELPKFPRVHRSMNAEPDGNVPTKRKKSLFARSFDNRKEQRNSSKEPPKKLAPKLEAKLGDTDRKVEVEKPPERVAIGDRIHPYLAGMTEEEILEEQRKLLERLDPRVVEFIRNRGIQTSSSPLPNNIAEPGPMQVDVNSSGHHVGSSDICLNPSVEEDDLPINPKNVEQYPRMSKVEYNKLAWAGVVKCDVEMDSAAVQVKGKTARFDFKGLLIAEDKANDPSTYDMALHNHGDEMERPGYSIEELLILGRSTTLQQRSVALDTLGKIYSHAHSGIYDEIFEQSVFNLLDYMDFIYVIRKGLDNSDSSINSALSCLSNLLYPESEEICLDVSYVWPNTRPFPLLITKPEEIKKDSSSEKEMKDFEFLQLDLLDFLIGRTEIISRMEYLLTSKTELFNEQGVISVLKILIRCARHSPGSVLRHEKLLKYIVVNHISPNWNLLKGRSATIQGIPLVTALKLVRVLIESNLDTAMKLYHNYSVLPSVMSYLAYDQWREQAHVLEVEDLVLESFRIWLAFLHHGIAIDEYVAFFPVLMQFLTFYGRATVLSSFDLSHSAHLFALLSQIICFGENSKAEGQQLHSHWNLVKDAKSMVEEHCIKLLKIFVSPHLQDMYNVDLALLSLGKGLEFLTYALNYCDKNSILQRFKLVMREFVKSSTYMKLTSNLLSHSVLLADSPEKSRYPINFASVGAIRWQGELNPALQSVSPFHFLAYFVSFCKTVMKTEANELVSNINIDNYLCKLKTHDDTSDNADYFVRFELGCLYEILDVLPRLHPAKFPLAYRLLSHVPASCDKVFKKVLKVSLHTCCKDSDVDAVYQFYLAYFFLNEENQEEACENKKSTKVRFDDGGHPGDGKMETSSPLFRNWTVRLADTHWIFHPLENLYKRAVSAPRYVDDNLEVLEQETRGCLSFIKHCLIHYCDSIIQMPQDLVTVYCRICRTFMLGTPNVYFDDTTTSLLKEILLTIVNGKVASCAAKSIFSKYKPSHSAAVSFYDFYTELVREYFDNSYFNEVFASYLFLPLRSPEDLKVKSCFWNHEHLRCVRLSSDKLPISTQYLTSIPEQNPDMLMIFTRHIKRGTISKDKSPFLYEVIVTHLKNAQEFMTDDLRNEFTLLSL</sequence>
<keyword evidence="4" id="KW-0539">Nucleus</keyword>
<accession>A0ABP1RY31</accession>
<dbReference type="InterPro" id="IPR039913">
    <property type="entry name" value="RPAP1/Rba50"/>
</dbReference>
<protein>
    <recommendedName>
        <fullName evidence="11">RNA polymerase II-associated protein 1</fullName>
    </recommendedName>
</protein>
<comment type="similarity">
    <text evidence="2">Belongs to the RPAP1 family.</text>
</comment>
<dbReference type="EMBL" id="CAXLJM020000122">
    <property type="protein sequence ID" value="CAL8138244.1"/>
    <property type="molecule type" value="Genomic_DNA"/>
</dbReference>
<dbReference type="Pfam" id="PF08620">
    <property type="entry name" value="RPAP1_C"/>
    <property type="match status" value="1"/>
</dbReference>
<keyword evidence="10" id="KW-1185">Reference proteome</keyword>
<evidence type="ECO:0000259" key="7">
    <source>
        <dbReference type="Pfam" id="PF08621"/>
    </source>
</evidence>
<gene>
    <name evidence="9" type="ORF">ODALV1_LOCUS27281</name>
</gene>
<organism evidence="9 10">
    <name type="scientific">Orchesella dallaii</name>
    <dbReference type="NCBI Taxonomy" id="48710"/>
    <lineage>
        <taxon>Eukaryota</taxon>
        <taxon>Metazoa</taxon>
        <taxon>Ecdysozoa</taxon>
        <taxon>Arthropoda</taxon>
        <taxon>Hexapoda</taxon>
        <taxon>Collembola</taxon>
        <taxon>Entomobryomorpha</taxon>
        <taxon>Entomobryoidea</taxon>
        <taxon>Orchesellidae</taxon>
        <taxon>Orchesellinae</taxon>
        <taxon>Orchesella</taxon>
    </lineage>
</organism>
<keyword evidence="3" id="KW-0804">Transcription</keyword>
<evidence type="ECO:0000256" key="3">
    <source>
        <dbReference type="ARBA" id="ARBA00023163"/>
    </source>
</evidence>
<feature type="region of interest" description="Disordered" evidence="5">
    <location>
        <begin position="107"/>
        <end position="159"/>
    </location>
</feature>
<feature type="region of interest" description="Disordered" evidence="5">
    <location>
        <begin position="41"/>
        <end position="72"/>
    </location>
</feature>
<dbReference type="PANTHER" id="PTHR21483:SF18">
    <property type="entry name" value="RNA POLYMERASE II-ASSOCIATED PROTEIN 1"/>
    <property type="match status" value="1"/>
</dbReference>
<comment type="subcellular location">
    <subcellularLocation>
        <location evidence="1">Nucleus</location>
    </subcellularLocation>
</comment>
<evidence type="ECO:0000256" key="1">
    <source>
        <dbReference type="ARBA" id="ARBA00004123"/>
    </source>
</evidence>
<reference evidence="9 10" key="1">
    <citation type="submission" date="2024-08" db="EMBL/GenBank/DDBJ databases">
        <authorList>
            <person name="Cucini C."/>
            <person name="Frati F."/>
        </authorList>
    </citation>
    <scope>NUCLEOTIDE SEQUENCE [LARGE SCALE GENOMIC DNA]</scope>
</reference>
<evidence type="ECO:0000259" key="6">
    <source>
        <dbReference type="Pfam" id="PF08620"/>
    </source>
</evidence>
<dbReference type="InterPro" id="IPR013929">
    <property type="entry name" value="RPAP1_C"/>
</dbReference>
<feature type="domain" description="RPAP1 C-terminal" evidence="6">
    <location>
        <begin position="305"/>
        <end position="372"/>
    </location>
</feature>
<evidence type="ECO:0000313" key="10">
    <source>
        <dbReference type="Proteomes" id="UP001642540"/>
    </source>
</evidence>
<dbReference type="Pfam" id="PF25766">
    <property type="entry name" value="TPR_RPAP1"/>
    <property type="match status" value="1"/>
</dbReference>
<dbReference type="PANTHER" id="PTHR21483">
    <property type="entry name" value="RNA POLYMERASE II-ASSOCIATED PROTEIN 1"/>
    <property type="match status" value="1"/>
</dbReference>
<dbReference type="Pfam" id="PF08621">
    <property type="entry name" value="RPAP1_N"/>
    <property type="match status" value="1"/>
</dbReference>
<comment type="caution">
    <text evidence="9">The sequence shown here is derived from an EMBL/GenBank/DDBJ whole genome shotgun (WGS) entry which is preliminary data.</text>
</comment>
<feature type="compositionally biased region" description="Basic and acidic residues" evidence="5">
    <location>
        <begin position="133"/>
        <end position="159"/>
    </location>
</feature>
<feature type="domain" description="RPAP1 N-terminal" evidence="7">
    <location>
        <begin position="183"/>
        <end position="215"/>
    </location>
</feature>
<evidence type="ECO:0000256" key="4">
    <source>
        <dbReference type="ARBA" id="ARBA00023242"/>
    </source>
</evidence>
<evidence type="ECO:0000256" key="2">
    <source>
        <dbReference type="ARBA" id="ARBA00009953"/>
    </source>
</evidence>
<dbReference type="InterPro" id="IPR057989">
    <property type="entry name" value="TPR_RPAP1/MINIYO-like"/>
</dbReference>
<feature type="domain" description="RPAP1/MINIYO-like TPR repeats" evidence="8">
    <location>
        <begin position="975"/>
        <end position="1195"/>
    </location>
</feature>
<dbReference type="InterPro" id="IPR013930">
    <property type="entry name" value="RPAP1_N"/>
</dbReference>
<feature type="compositionally biased region" description="Basic and acidic residues" evidence="5">
    <location>
        <begin position="41"/>
        <end position="56"/>
    </location>
</feature>